<accession>A0A2W2BH26</accession>
<feature type="signal peptide" evidence="1">
    <location>
        <begin position="1"/>
        <end position="29"/>
    </location>
</feature>
<keyword evidence="1" id="KW-0732">Signal</keyword>
<dbReference type="SUPFAM" id="SSF53850">
    <property type="entry name" value="Periplasmic binding protein-like II"/>
    <property type="match status" value="1"/>
</dbReference>
<dbReference type="EMBL" id="POTW01000009">
    <property type="protein sequence ID" value="PZF85302.1"/>
    <property type="molecule type" value="Genomic_DNA"/>
</dbReference>
<feature type="chain" id="PRO_5039229901" evidence="1">
    <location>
        <begin position="30"/>
        <end position="442"/>
    </location>
</feature>
<evidence type="ECO:0000313" key="2">
    <source>
        <dbReference type="EMBL" id="PZF85302.1"/>
    </source>
</evidence>
<reference evidence="2 3" key="1">
    <citation type="submission" date="2018-01" db="EMBL/GenBank/DDBJ databases">
        <title>Draft genome sequence of Jiangella sp. GTF31.</title>
        <authorList>
            <person name="Sahin N."/>
            <person name="Ay H."/>
            <person name="Saygin H."/>
        </authorList>
    </citation>
    <scope>NUCLEOTIDE SEQUENCE [LARGE SCALE GENOMIC DNA]</scope>
    <source>
        <strain evidence="2 3">GTF31</strain>
    </source>
</reference>
<dbReference type="Pfam" id="PF01547">
    <property type="entry name" value="SBP_bac_1"/>
    <property type="match status" value="1"/>
</dbReference>
<name>A0A2W2BH26_9ACTN</name>
<dbReference type="AlphaFoldDB" id="A0A2W2BH26"/>
<keyword evidence="3" id="KW-1185">Reference proteome</keyword>
<dbReference type="InterPro" id="IPR006059">
    <property type="entry name" value="SBP"/>
</dbReference>
<dbReference type="PROSITE" id="PS51257">
    <property type="entry name" value="PROKAR_LIPOPROTEIN"/>
    <property type="match status" value="1"/>
</dbReference>
<dbReference type="Proteomes" id="UP000248764">
    <property type="component" value="Unassembled WGS sequence"/>
</dbReference>
<protein>
    <submittedName>
        <fullName evidence="2">ABC transporter substrate-binding protein</fullName>
    </submittedName>
</protein>
<dbReference type="PANTHER" id="PTHR43649">
    <property type="entry name" value="ARABINOSE-BINDING PROTEIN-RELATED"/>
    <property type="match status" value="1"/>
</dbReference>
<comment type="caution">
    <text evidence="2">The sequence shown here is derived from an EMBL/GenBank/DDBJ whole genome shotgun (WGS) entry which is preliminary data.</text>
</comment>
<sequence>MTMRHPRGRGPARRRAALAASAAALLTLAACGGGDDGTGTDGSGGDVTLRFSWWGNDDRARITQQAIDAFEAEHPDITVEGEPLDFEGYFDRLATSVAARDAPDVITLGGAYPREYGDRGALLDLSTVEEQLPTDGIDAAALSNGFFSGVQYSVPTGVNTYAVVVNPAVFEAAGVPLPDDSSWTWDDFVSIAQQISDASPEGTYGAADPTSADTLDLYARQHTGDGLYTEDGGLAIEAGTLEDWWTMTKAMSESGATPPATVTAEVGGQPSPEQTLMGRGLAGMQFDWSNQLTALRTASGAPLELLRAPGETSGAEPGMWLQASQSYAIYSGSDHPEEAAMLIDFLVNSEEAASFILADRGLPANAEVLEAITPQLDENTAAQAEFIAAIRDHVSEELIIGPTGSTETRAIVQRLNDEVLFDRMSVAEAAASVVDQVTAAIQ</sequence>
<proteinExistence type="predicted"/>
<dbReference type="PANTHER" id="PTHR43649:SF11">
    <property type="entry name" value="ABC TRANSPORTER SUBSTRATE-BINDING PROTEIN YESO-RELATED"/>
    <property type="match status" value="1"/>
</dbReference>
<evidence type="ECO:0000313" key="3">
    <source>
        <dbReference type="Proteomes" id="UP000248764"/>
    </source>
</evidence>
<organism evidence="2 3">
    <name type="scientific">Jiangella anatolica</name>
    <dbReference type="NCBI Taxonomy" id="2670374"/>
    <lineage>
        <taxon>Bacteria</taxon>
        <taxon>Bacillati</taxon>
        <taxon>Actinomycetota</taxon>
        <taxon>Actinomycetes</taxon>
        <taxon>Jiangellales</taxon>
        <taxon>Jiangellaceae</taxon>
        <taxon>Jiangella</taxon>
    </lineage>
</organism>
<gene>
    <name evidence="2" type="ORF">C1I92_05510</name>
</gene>
<dbReference type="Gene3D" id="3.40.190.10">
    <property type="entry name" value="Periplasmic binding protein-like II"/>
    <property type="match status" value="2"/>
</dbReference>
<evidence type="ECO:0000256" key="1">
    <source>
        <dbReference type="SAM" id="SignalP"/>
    </source>
</evidence>
<dbReference type="InterPro" id="IPR050490">
    <property type="entry name" value="Bact_solute-bd_prot1"/>
</dbReference>